<reference evidence="1 2" key="1">
    <citation type="submission" date="2023-10" db="EMBL/GenBank/DDBJ databases">
        <title>Chromosome-scale genome assembly provides insights into flower coloration mechanisms of Canna indica.</title>
        <authorList>
            <person name="Li C."/>
        </authorList>
    </citation>
    <scope>NUCLEOTIDE SEQUENCE [LARGE SCALE GENOMIC DNA]</scope>
    <source>
        <tissue evidence="1">Flower</tissue>
    </source>
</reference>
<sequence>MMTAMDSSMPIALRSSGAPAPPRVLPSLVVGCRGVYARRGGKQRLFGRGEKLDDCLGTCRNHRVRAAQQDADSLKSNLQTGYHPFEEIEDLVPSGDGAERRLTDAEAARTIIEVHSKANVMFSGFADDEIQENIIWPDLPYLTDEHGDIYFEVNNEKEILRTMLTDDKLVKVAIGLDNIEMLAEMEVTGTSDLDFVGVEEISSDEDDIDDEEQDVMAILDEVDRLLSSDNTSDWTNLETMQSCHPLYFAKKMEEYLSNINMDWMDQPPASIIIQGHLRPAFAEENTNIKKLPYSGEPDMDQTLHKGAAFYKLEMINIQILSAYGNQLAIKIQEYRDAQPDVLAHASTNIMSRLKAGGEKISKALKLLCMRQKGILVEEAVVVGLDSLGFDLRVCAGRQVQTLRFAFETQATSEFGAERQLNDLLFPRIQLKQPRWQQAHQGVDS</sequence>
<organism evidence="1 2">
    <name type="scientific">Canna indica</name>
    <name type="common">Indian-shot</name>
    <dbReference type="NCBI Taxonomy" id="4628"/>
    <lineage>
        <taxon>Eukaryota</taxon>
        <taxon>Viridiplantae</taxon>
        <taxon>Streptophyta</taxon>
        <taxon>Embryophyta</taxon>
        <taxon>Tracheophyta</taxon>
        <taxon>Spermatophyta</taxon>
        <taxon>Magnoliopsida</taxon>
        <taxon>Liliopsida</taxon>
        <taxon>Zingiberales</taxon>
        <taxon>Cannaceae</taxon>
        <taxon>Canna</taxon>
    </lineage>
</organism>
<dbReference type="SUPFAM" id="SSF50475">
    <property type="entry name" value="FMN-binding split barrel"/>
    <property type="match status" value="1"/>
</dbReference>
<dbReference type="Gene3D" id="3.20.180.10">
    <property type="entry name" value="PNP-oxidase-like"/>
    <property type="match status" value="1"/>
</dbReference>
<accession>A0AAQ3KQT7</accession>
<dbReference type="PANTHER" id="PTHR13343:SF28">
    <property type="entry name" value="PENTATRICOPEPTIDE REPEAT (PPR) SUPERFAMILY PROTEIN"/>
    <property type="match status" value="1"/>
</dbReference>
<dbReference type="EMBL" id="CP136896">
    <property type="protein sequence ID" value="WOL12665.1"/>
    <property type="molecule type" value="Genomic_DNA"/>
</dbReference>
<name>A0AAQ3KQT7_9LILI</name>
<gene>
    <name evidence="1" type="ORF">Cni_G21432</name>
</gene>
<keyword evidence="2" id="KW-1185">Reference proteome</keyword>
<dbReference type="Proteomes" id="UP001327560">
    <property type="component" value="Chromosome 7"/>
</dbReference>
<dbReference type="AlphaFoldDB" id="A0AAQ3KQT7"/>
<protein>
    <submittedName>
        <fullName evidence="1">Uncharacterized protein</fullName>
    </submittedName>
</protein>
<evidence type="ECO:0000313" key="2">
    <source>
        <dbReference type="Proteomes" id="UP001327560"/>
    </source>
</evidence>
<proteinExistence type="predicted"/>
<dbReference type="PANTHER" id="PTHR13343">
    <property type="entry name" value="CREG1 PROTEIN"/>
    <property type="match status" value="1"/>
</dbReference>
<evidence type="ECO:0000313" key="1">
    <source>
        <dbReference type="EMBL" id="WOL12665.1"/>
    </source>
</evidence>
<dbReference type="InterPro" id="IPR037119">
    <property type="entry name" value="Haem_oxidase_HugZ-like_sf"/>
</dbReference>